<dbReference type="EMBL" id="AP028961">
    <property type="protein sequence ID" value="BET44405.1"/>
    <property type="molecule type" value="Genomic_DNA"/>
</dbReference>
<dbReference type="InterPro" id="IPR029043">
    <property type="entry name" value="GcvT/YgfZ_C"/>
</dbReference>
<dbReference type="Gene3D" id="3.30.70.1400">
    <property type="entry name" value="Aminomethyltransferase beta-barrel domains"/>
    <property type="match status" value="1"/>
</dbReference>
<proteinExistence type="predicted"/>
<evidence type="ECO:0000313" key="2">
    <source>
        <dbReference type="EMBL" id="BET44405.1"/>
    </source>
</evidence>
<dbReference type="InterPro" id="IPR048451">
    <property type="entry name" value="YgfZ_barrel"/>
</dbReference>
<reference evidence="2" key="2">
    <citation type="submission" date="2023-10" db="EMBL/GenBank/DDBJ databases">
        <authorList>
            <person name="Koga R."/>
            <person name="Fukatsu T."/>
        </authorList>
    </citation>
    <scope>NUCLEOTIDE SEQUENCE</scope>
    <source>
        <strain evidence="2">Kw-01</strain>
    </source>
</reference>
<accession>A0AAT9G3W4</accession>
<dbReference type="GO" id="GO:0016226">
    <property type="term" value="P:iron-sulfur cluster assembly"/>
    <property type="evidence" value="ECO:0007669"/>
    <property type="project" value="TreeGrafter"/>
</dbReference>
<dbReference type="AlphaFoldDB" id="A0AAT9G3W4"/>
<name>A0AAT9G3W4_9ENTR</name>
<dbReference type="PANTHER" id="PTHR22602:SF0">
    <property type="entry name" value="TRANSFERASE CAF17, MITOCHONDRIAL-RELATED"/>
    <property type="match status" value="1"/>
</dbReference>
<dbReference type="Gene3D" id="3.30.70.1630">
    <property type="match status" value="1"/>
</dbReference>
<dbReference type="NCBIfam" id="NF007110">
    <property type="entry name" value="PRK09559.1"/>
    <property type="match status" value="1"/>
</dbReference>
<gene>
    <name evidence="2" type="primary">ygfZ</name>
    <name evidence="2" type="ORF">ACHINZ_0750</name>
</gene>
<dbReference type="SUPFAM" id="SSF101790">
    <property type="entry name" value="Aminomethyltransferase beta-barrel domain"/>
    <property type="match status" value="1"/>
</dbReference>
<sequence length="324" mass="37332">MINTKNSLLLPNNLEHTSISSMIMILSDWSFISVNGKDSKKYLHTQLTSDIEKLNITEHIFTAHCNSMGKIWSTLRLFYYKHGFGYIIRNSIISKQLSEIKKYAVFSDITFKYEHDITILGVIGYNTCHILKKFFSKIPNKYNTIVHNETSTILYLNIPIPRFLILTHKIQATNLIKHYRLHGDNNTWLSLDIAAGIANIDINHTSMFTPQAINLENFSNSISFSKGCYLGQEIISKIKYRHSNKRSMYWLLGTAKFLPKSGQSIDWKDNENNWHSNGIILTAVRLNSKIVSIQIVMNNDIPLTSTFRISKDENSRLKIQNIIL</sequence>
<dbReference type="InterPro" id="IPR045179">
    <property type="entry name" value="YgfZ/GcvT"/>
</dbReference>
<dbReference type="NCBIfam" id="TIGR03317">
    <property type="entry name" value="ygfZ_signature"/>
    <property type="match status" value="1"/>
</dbReference>
<dbReference type="SUPFAM" id="SSF103025">
    <property type="entry name" value="Folate-binding domain"/>
    <property type="match status" value="1"/>
</dbReference>
<dbReference type="PANTHER" id="PTHR22602">
    <property type="entry name" value="TRANSFERASE CAF17, MITOCHONDRIAL-RELATED"/>
    <property type="match status" value="1"/>
</dbReference>
<reference evidence="2" key="1">
    <citation type="journal article" date="2023" name="Front. Microbiol.">
        <title>Genome analysis of Candidatus Aschnera chinzeii, the bacterial endosymbiont of the blood-sucking bat fly Penicillidia jenynsii (Insecta: Diptera: Nycteribiidae).</title>
        <authorList>
            <person name="Koga R."/>
            <person name="Moriyama M."/>
            <person name="Nozaki T."/>
            <person name="Fukatsu T."/>
        </authorList>
    </citation>
    <scope>NUCLEOTIDE SEQUENCE</scope>
    <source>
        <strain evidence="2">Kw-01</strain>
    </source>
</reference>
<dbReference type="Pfam" id="PF21130">
    <property type="entry name" value="YgfZ_barrel"/>
    <property type="match status" value="1"/>
</dbReference>
<feature type="domain" description="tRNA-modifying protein YgfZ-like beta-barrel" evidence="1">
    <location>
        <begin position="244"/>
        <end position="312"/>
    </location>
</feature>
<protein>
    <submittedName>
        <fullName evidence="2">tRNA-modifying protein YgfZ</fullName>
    </submittedName>
</protein>
<dbReference type="InterPro" id="IPR017703">
    <property type="entry name" value="YgfZ/GCV_T_CS"/>
</dbReference>
<evidence type="ECO:0000259" key="1">
    <source>
        <dbReference type="Pfam" id="PF21130"/>
    </source>
</evidence>
<organism evidence="2">
    <name type="scientific">Candidatus Aschnera chinzeii</name>
    <dbReference type="NCBI Taxonomy" id="1485666"/>
    <lineage>
        <taxon>Bacteria</taxon>
        <taxon>Pseudomonadati</taxon>
        <taxon>Pseudomonadota</taxon>
        <taxon>Gammaproteobacteria</taxon>
        <taxon>Enterobacterales</taxon>
        <taxon>Enterobacteriaceae</taxon>
        <taxon>Candidatus Aschnera</taxon>
    </lineage>
</organism>
<dbReference type="Gene3D" id="2.40.30.160">
    <property type="match status" value="1"/>
</dbReference>